<dbReference type="RefSeq" id="WP_085799496.1">
    <property type="nucleotide sequence ID" value="NZ_FWXB01000003.1"/>
</dbReference>
<dbReference type="CDD" id="cd00293">
    <property type="entry name" value="USP-like"/>
    <property type="match status" value="1"/>
</dbReference>
<keyword evidence="4" id="KW-1185">Reference proteome</keyword>
<dbReference type="Pfam" id="PF00582">
    <property type="entry name" value="Usp"/>
    <property type="match status" value="1"/>
</dbReference>
<dbReference type="InterPro" id="IPR014729">
    <property type="entry name" value="Rossmann-like_a/b/a_fold"/>
</dbReference>
<name>A0A1X7BPK6_9RHOB</name>
<evidence type="ECO:0000313" key="3">
    <source>
        <dbReference type="EMBL" id="SMC11563.1"/>
    </source>
</evidence>
<dbReference type="EMBL" id="FWXB01000003">
    <property type="protein sequence ID" value="SMC11563.1"/>
    <property type="molecule type" value="Genomic_DNA"/>
</dbReference>
<comment type="similarity">
    <text evidence="1">Belongs to the universal stress protein A family.</text>
</comment>
<accession>A0A1X7BPK6</accession>
<dbReference type="InterPro" id="IPR006015">
    <property type="entry name" value="Universal_stress_UspA"/>
</dbReference>
<dbReference type="SUPFAM" id="SSF52402">
    <property type="entry name" value="Adenine nucleotide alpha hydrolases-like"/>
    <property type="match status" value="1"/>
</dbReference>
<dbReference type="PRINTS" id="PR01438">
    <property type="entry name" value="UNVRSLSTRESS"/>
</dbReference>
<dbReference type="Proteomes" id="UP000193224">
    <property type="component" value="Unassembled WGS sequence"/>
</dbReference>
<evidence type="ECO:0000256" key="1">
    <source>
        <dbReference type="ARBA" id="ARBA00008791"/>
    </source>
</evidence>
<organism evidence="3 4">
    <name type="scientific">Roseovarius aestuarii</name>
    <dbReference type="NCBI Taxonomy" id="475083"/>
    <lineage>
        <taxon>Bacteria</taxon>
        <taxon>Pseudomonadati</taxon>
        <taxon>Pseudomonadota</taxon>
        <taxon>Alphaproteobacteria</taxon>
        <taxon>Rhodobacterales</taxon>
        <taxon>Roseobacteraceae</taxon>
        <taxon>Roseovarius</taxon>
    </lineage>
</organism>
<reference evidence="3 4" key="1">
    <citation type="submission" date="2017-03" db="EMBL/GenBank/DDBJ databases">
        <authorList>
            <person name="Afonso C.L."/>
            <person name="Miller P.J."/>
            <person name="Scott M.A."/>
            <person name="Spackman E."/>
            <person name="Goraichik I."/>
            <person name="Dimitrov K.M."/>
            <person name="Suarez D.L."/>
            <person name="Swayne D.E."/>
        </authorList>
    </citation>
    <scope>NUCLEOTIDE SEQUENCE [LARGE SCALE GENOMIC DNA]</scope>
    <source>
        <strain evidence="3 4">CECT 7745</strain>
    </source>
</reference>
<dbReference type="AlphaFoldDB" id="A0A1X7BPK6"/>
<dbReference type="OrthoDB" id="9792500at2"/>
<gene>
    <name evidence="3" type="ORF">ROA7745_01378</name>
</gene>
<proteinExistence type="inferred from homology"/>
<sequence length="138" mass="15047">MFTHIMVPYNMADREKCAKSIKVAGDLARRHDARMTLVSVAGGINGMVSHSVDEMERLLSAYAAQVGVAERVEVDSRFYDVPDPSVEVDRVLIKAIGDTGADLVVMASHHPGWVEYLVNSHGGRVASHAQVSVFVVRD</sequence>
<feature type="domain" description="UspA" evidence="2">
    <location>
        <begin position="1"/>
        <end position="137"/>
    </location>
</feature>
<evidence type="ECO:0000313" key="4">
    <source>
        <dbReference type="Proteomes" id="UP000193224"/>
    </source>
</evidence>
<dbReference type="InterPro" id="IPR006016">
    <property type="entry name" value="UspA"/>
</dbReference>
<evidence type="ECO:0000259" key="2">
    <source>
        <dbReference type="Pfam" id="PF00582"/>
    </source>
</evidence>
<dbReference type="Gene3D" id="3.40.50.620">
    <property type="entry name" value="HUPs"/>
    <property type="match status" value="1"/>
</dbReference>
<protein>
    <submittedName>
        <fullName evidence="3">Universal stress protein family protein</fullName>
    </submittedName>
</protein>